<dbReference type="GO" id="GO:0048269">
    <property type="term" value="C:methionine adenosyltransferase complex"/>
    <property type="evidence" value="ECO:0007669"/>
    <property type="project" value="TreeGrafter"/>
</dbReference>
<dbReference type="RefSeq" id="XP_056066657.1">
    <property type="nucleotide sequence ID" value="XM_056219530.1"/>
</dbReference>
<dbReference type="Proteomes" id="UP001140513">
    <property type="component" value="Unassembled WGS sequence"/>
</dbReference>
<dbReference type="Pfam" id="PF04321">
    <property type="entry name" value="RmlD_sub_bind"/>
    <property type="match status" value="1"/>
</dbReference>
<dbReference type="GeneID" id="80914319"/>
<dbReference type="PANTHER" id="PTHR10491">
    <property type="entry name" value="DTDP-4-DEHYDRORHAMNOSE REDUCTASE"/>
    <property type="match status" value="1"/>
</dbReference>
<feature type="domain" description="RmlD-like substrate binding" evidence="1">
    <location>
        <begin position="103"/>
        <end position="333"/>
    </location>
</feature>
<keyword evidence="3" id="KW-1185">Reference proteome</keyword>
<dbReference type="EMBL" id="JAPEUX010000008">
    <property type="protein sequence ID" value="KAJ4346857.1"/>
    <property type="molecule type" value="Genomic_DNA"/>
</dbReference>
<comment type="caution">
    <text evidence="2">The sequence shown here is derived from an EMBL/GenBank/DDBJ whole genome shotgun (WGS) entry which is preliminary data.</text>
</comment>
<sequence length="345" mass="38015">MSKTVLITGASGLLGSQVQKVFEIDGWKATGTGLTRTSPPEIIKLDLLDANNIERVLDGVKYAFSNKGFFLAADEALDLKLWYTVCSTVHVRNKFGNLPQTGAANRFPDSCSANPSAAQALNVNSSKDLAEATIARGIILIYISTDYVFSGRKGEAPYHPSSRTDPPNVYGQTKLDGEKAVLSVAETKKVKNKIVVLRIPVLYGSANDPKDSAVNVLMSQLWESQKIQPGQPKIKVDDWALRYPTNTSDVGRVCRDLSTLYLDPKNMEGELPSVLQFSSEDRMTKWEIVNVFADIMGLPIDGMEASVPEEETGDGVKRPYDCHLDTGALKELYIDIGTVDFRFWW</sequence>
<dbReference type="CDD" id="cd05254">
    <property type="entry name" value="dTDP_HR_like_SDR_e"/>
    <property type="match status" value="1"/>
</dbReference>
<evidence type="ECO:0000313" key="2">
    <source>
        <dbReference type="EMBL" id="KAJ4346857.1"/>
    </source>
</evidence>
<dbReference type="InterPro" id="IPR005913">
    <property type="entry name" value="dTDP_dehydrorham_reduct"/>
</dbReference>
<dbReference type="InterPro" id="IPR036291">
    <property type="entry name" value="NAD(P)-bd_dom_sf"/>
</dbReference>
<dbReference type="AlphaFoldDB" id="A0A9W8XCV0"/>
<reference evidence="2" key="1">
    <citation type="submission" date="2022-10" db="EMBL/GenBank/DDBJ databases">
        <title>Tapping the CABI collections for fungal endophytes: first genome assemblies for Collariella, Neodidymelliopsis, Ascochyta clinopodiicola, Didymella pomorum, Didymosphaeria variabile, Neocosmospora piperis and Neocucurbitaria cava.</title>
        <authorList>
            <person name="Hill R."/>
        </authorList>
    </citation>
    <scope>NUCLEOTIDE SEQUENCE</scope>
    <source>
        <strain evidence="2">IMI 356815</strain>
    </source>
</reference>
<evidence type="ECO:0000259" key="1">
    <source>
        <dbReference type="Pfam" id="PF04321"/>
    </source>
</evidence>
<protein>
    <recommendedName>
        <fullName evidence="1">RmlD-like substrate binding domain-containing protein</fullName>
    </recommendedName>
</protein>
<gene>
    <name evidence="2" type="ORF">N0V89_010789</name>
</gene>
<dbReference type="GO" id="GO:0048270">
    <property type="term" value="F:methionine adenosyltransferase regulator activity"/>
    <property type="evidence" value="ECO:0007669"/>
    <property type="project" value="TreeGrafter"/>
</dbReference>
<dbReference type="PANTHER" id="PTHR10491:SF4">
    <property type="entry name" value="METHIONINE ADENOSYLTRANSFERASE 2 SUBUNIT BETA"/>
    <property type="match status" value="1"/>
</dbReference>
<proteinExistence type="predicted"/>
<dbReference type="GO" id="GO:0006556">
    <property type="term" value="P:S-adenosylmethionine biosynthetic process"/>
    <property type="evidence" value="ECO:0007669"/>
    <property type="project" value="TreeGrafter"/>
</dbReference>
<dbReference type="InterPro" id="IPR029903">
    <property type="entry name" value="RmlD-like-bd"/>
</dbReference>
<evidence type="ECO:0000313" key="3">
    <source>
        <dbReference type="Proteomes" id="UP001140513"/>
    </source>
</evidence>
<accession>A0A9W8XCV0</accession>
<dbReference type="OrthoDB" id="6235964at2759"/>
<organism evidence="2 3">
    <name type="scientific">Didymosphaeria variabile</name>
    <dbReference type="NCBI Taxonomy" id="1932322"/>
    <lineage>
        <taxon>Eukaryota</taxon>
        <taxon>Fungi</taxon>
        <taxon>Dikarya</taxon>
        <taxon>Ascomycota</taxon>
        <taxon>Pezizomycotina</taxon>
        <taxon>Dothideomycetes</taxon>
        <taxon>Pleosporomycetidae</taxon>
        <taxon>Pleosporales</taxon>
        <taxon>Massarineae</taxon>
        <taxon>Didymosphaeriaceae</taxon>
        <taxon>Didymosphaeria</taxon>
    </lineage>
</organism>
<dbReference type="SUPFAM" id="SSF51735">
    <property type="entry name" value="NAD(P)-binding Rossmann-fold domains"/>
    <property type="match status" value="1"/>
</dbReference>
<name>A0A9W8XCV0_9PLEO</name>
<dbReference type="Gene3D" id="3.40.50.720">
    <property type="entry name" value="NAD(P)-binding Rossmann-like Domain"/>
    <property type="match status" value="2"/>
</dbReference>